<evidence type="ECO:0000259" key="7">
    <source>
        <dbReference type="Pfam" id="PF02229"/>
    </source>
</evidence>
<feature type="domain" description="Transcriptional coactivator p15 (PC4) C-terminal" evidence="7">
    <location>
        <begin position="86"/>
        <end position="135"/>
    </location>
</feature>
<comment type="subcellular location">
    <subcellularLocation>
        <location evidence="1">Nucleus</location>
    </subcellularLocation>
</comment>
<dbReference type="Gene3D" id="2.30.31.10">
    <property type="entry name" value="Transcriptional Coactivator Pc4, Chain A"/>
    <property type="match status" value="2"/>
</dbReference>
<comment type="similarity">
    <text evidence="2">Belongs to the transcriptional coactivator PC4 family.</text>
</comment>
<evidence type="ECO:0000256" key="3">
    <source>
        <dbReference type="ARBA" id="ARBA00023015"/>
    </source>
</evidence>
<evidence type="ECO:0000313" key="9">
    <source>
        <dbReference type="Proteomes" id="UP001217089"/>
    </source>
</evidence>
<dbReference type="InterPro" id="IPR003173">
    <property type="entry name" value="PC4_C"/>
</dbReference>
<protein>
    <recommendedName>
        <fullName evidence="7">Transcriptional coactivator p15 (PC4) C-terminal domain-containing protein</fullName>
    </recommendedName>
</protein>
<evidence type="ECO:0000256" key="4">
    <source>
        <dbReference type="ARBA" id="ARBA00023125"/>
    </source>
</evidence>
<dbReference type="EMBL" id="JARBDR010000139">
    <property type="protein sequence ID" value="KAJ8321124.1"/>
    <property type="molecule type" value="Genomic_DNA"/>
</dbReference>
<keyword evidence="4" id="KW-0238">DNA-binding</keyword>
<evidence type="ECO:0000256" key="1">
    <source>
        <dbReference type="ARBA" id="ARBA00004123"/>
    </source>
</evidence>
<keyword evidence="9" id="KW-1185">Reference proteome</keyword>
<dbReference type="SUPFAM" id="SSF54447">
    <property type="entry name" value="ssDNA-binding transcriptional regulator domain"/>
    <property type="match status" value="2"/>
</dbReference>
<dbReference type="InterPro" id="IPR045125">
    <property type="entry name" value="Sub1/Tcp4-like"/>
</dbReference>
<organism evidence="8 9">
    <name type="scientific">Tegillarca granosa</name>
    <name type="common">Malaysian cockle</name>
    <name type="synonym">Anadara granosa</name>
    <dbReference type="NCBI Taxonomy" id="220873"/>
    <lineage>
        <taxon>Eukaryota</taxon>
        <taxon>Metazoa</taxon>
        <taxon>Spiralia</taxon>
        <taxon>Lophotrochozoa</taxon>
        <taxon>Mollusca</taxon>
        <taxon>Bivalvia</taxon>
        <taxon>Autobranchia</taxon>
        <taxon>Pteriomorphia</taxon>
        <taxon>Arcoida</taxon>
        <taxon>Arcoidea</taxon>
        <taxon>Arcidae</taxon>
        <taxon>Tegillarca</taxon>
    </lineage>
</organism>
<evidence type="ECO:0000256" key="2">
    <source>
        <dbReference type="ARBA" id="ARBA00009001"/>
    </source>
</evidence>
<proteinExistence type="inferred from homology"/>
<name>A0ABQ9FV39_TEGGR</name>
<dbReference type="Proteomes" id="UP001217089">
    <property type="component" value="Unassembled WGS sequence"/>
</dbReference>
<evidence type="ECO:0000256" key="5">
    <source>
        <dbReference type="ARBA" id="ARBA00023163"/>
    </source>
</evidence>
<gene>
    <name evidence="8" type="ORF">KUTeg_001319</name>
</gene>
<dbReference type="InterPro" id="IPR009044">
    <property type="entry name" value="ssDNA-bd_transcriptional_reg"/>
</dbReference>
<accession>A0ABQ9FV39</accession>
<dbReference type="PANTHER" id="PTHR13215">
    <property type="entry name" value="RNA POLYMERASE II TRANSCRIPTIONAL COACTIVATOR"/>
    <property type="match status" value="1"/>
</dbReference>
<dbReference type="Pfam" id="PF02229">
    <property type="entry name" value="PC4"/>
    <property type="match status" value="2"/>
</dbReference>
<evidence type="ECO:0000256" key="6">
    <source>
        <dbReference type="ARBA" id="ARBA00023242"/>
    </source>
</evidence>
<feature type="domain" description="Transcriptional coactivator p15 (PC4) C-terminal" evidence="7">
    <location>
        <begin position="175"/>
        <end position="209"/>
    </location>
</feature>
<reference evidence="8 9" key="1">
    <citation type="submission" date="2022-12" db="EMBL/GenBank/DDBJ databases">
        <title>Chromosome-level genome of Tegillarca granosa.</title>
        <authorList>
            <person name="Kim J."/>
        </authorList>
    </citation>
    <scope>NUCLEOTIDE SEQUENCE [LARGE SCALE GENOMIC DNA]</scope>
    <source>
        <strain evidence="8">Teg-2019</strain>
        <tissue evidence="8">Adductor muscle</tissue>
    </source>
</reference>
<evidence type="ECO:0000313" key="8">
    <source>
        <dbReference type="EMBL" id="KAJ8321124.1"/>
    </source>
</evidence>
<keyword evidence="5" id="KW-0804">Transcription</keyword>
<sequence length="257" mass="29927">MSSSTPVCSIPEISQFGPIKKESRKKIRYEVLKKVKKNLQSDFDRESVNNYEPLVIDDTIHDDKLTETCLDTPKTFQDNVELCRLHLGDERYVVAVPFKGELKIHIRQYEVGNKGRYPTNRGVALNLEKWKKLEELYSSEEDTLINKFDREGETVDCKYHLGSNFYVSVKRLIARVDIRRWFLPQDAENIVPTRKGISLTFAQWNYVKSAMSLIRQLLRKELDETDFCENSGDHHNQMGYFSCANCNPNGYMDLLDN</sequence>
<comment type="caution">
    <text evidence="8">The sequence shown here is derived from an EMBL/GenBank/DDBJ whole genome shotgun (WGS) entry which is preliminary data.</text>
</comment>
<keyword evidence="6" id="KW-0539">Nucleus</keyword>
<keyword evidence="3" id="KW-0805">Transcription regulation</keyword>